<gene>
    <name evidence="2" type="ORF">H5410_013271</name>
</gene>
<feature type="region of interest" description="Disordered" evidence="1">
    <location>
        <begin position="268"/>
        <end position="298"/>
    </location>
</feature>
<reference evidence="2 3" key="1">
    <citation type="submission" date="2020-09" db="EMBL/GenBank/DDBJ databases">
        <title>De no assembly of potato wild relative species, Solanum commersonii.</title>
        <authorList>
            <person name="Cho K."/>
        </authorList>
    </citation>
    <scope>NUCLEOTIDE SEQUENCE [LARGE SCALE GENOMIC DNA]</scope>
    <source>
        <strain evidence="2">LZ3.2</strain>
        <tissue evidence="2">Leaf</tissue>
    </source>
</reference>
<dbReference type="EMBL" id="JACXVP010000002">
    <property type="protein sequence ID" value="KAG5628053.1"/>
    <property type="molecule type" value="Genomic_DNA"/>
</dbReference>
<protein>
    <submittedName>
        <fullName evidence="2">Uncharacterized protein</fullName>
    </submittedName>
</protein>
<sequence>LPLSQEIENPSSFNFSIPLQEEFLSTPVCEVVASHTLPSGVVLPCSPTLFLSGEKSQNSEAQSVVKPSTDLPTEEVEVFSWAGPESNILAIVAELVAVQSLASLRGDVQPTLLEQELRSPKQVPNSVQHVFDQTPKSFDIASEKEEEEEVPLKSSSVDLEGVNIVPDTNLNNKPTEFTKERTRKGKEKMVESHTKGDKKKYGTKSEMQKVMGSAIAANVIQIERARKRRREGHLPEEPTSTPLPIGSRDTESDDVVAHVAKRRKKVEFKRVKSKRGHRSMKKSHMKKERVSKKVTEKSKSIKDQFLVFKTS</sequence>
<dbReference type="Proteomes" id="UP000824120">
    <property type="component" value="Chromosome 2"/>
</dbReference>
<feature type="region of interest" description="Disordered" evidence="1">
    <location>
        <begin position="226"/>
        <end position="256"/>
    </location>
</feature>
<organism evidence="2 3">
    <name type="scientific">Solanum commersonii</name>
    <name type="common">Commerson's wild potato</name>
    <name type="synonym">Commerson's nightshade</name>
    <dbReference type="NCBI Taxonomy" id="4109"/>
    <lineage>
        <taxon>Eukaryota</taxon>
        <taxon>Viridiplantae</taxon>
        <taxon>Streptophyta</taxon>
        <taxon>Embryophyta</taxon>
        <taxon>Tracheophyta</taxon>
        <taxon>Spermatophyta</taxon>
        <taxon>Magnoliopsida</taxon>
        <taxon>eudicotyledons</taxon>
        <taxon>Gunneridae</taxon>
        <taxon>Pentapetalae</taxon>
        <taxon>asterids</taxon>
        <taxon>lamiids</taxon>
        <taxon>Solanales</taxon>
        <taxon>Solanaceae</taxon>
        <taxon>Solanoideae</taxon>
        <taxon>Solaneae</taxon>
        <taxon>Solanum</taxon>
    </lineage>
</organism>
<feature type="compositionally biased region" description="Basic residues" evidence="1">
    <location>
        <begin position="268"/>
        <end position="290"/>
    </location>
</feature>
<feature type="region of interest" description="Disordered" evidence="1">
    <location>
        <begin position="164"/>
        <end position="204"/>
    </location>
</feature>
<evidence type="ECO:0000256" key="1">
    <source>
        <dbReference type="SAM" id="MobiDB-lite"/>
    </source>
</evidence>
<feature type="non-terminal residue" evidence="2">
    <location>
        <position position="311"/>
    </location>
</feature>
<dbReference type="AlphaFoldDB" id="A0A9J6AU04"/>
<name>A0A9J6AU04_SOLCO</name>
<evidence type="ECO:0000313" key="2">
    <source>
        <dbReference type="EMBL" id="KAG5628053.1"/>
    </source>
</evidence>
<evidence type="ECO:0000313" key="3">
    <source>
        <dbReference type="Proteomes" id="UP000824120"/>
    </source>
</evidence>
<feature type="compositionally biased region" description="Polar residues" evidence="1">
    <location>
        <begin position="166"/>
        <end position="175"/>
    </location>
</feature>
<accession>A0A9J6AU04</accession>
<keyword evidence="3" id="KW-1185">Reference proteome</keyword>
<proteinExistence type="predicted"/>
<comment type="caution">
    <text evidence="2">The sequence shown here is derived from an EMBL/GenBank/DDBJ whole genome shotgun (WGS) entry which is preliminary data.</text>
</comment>